<organism evidence="1 2">
    <name type="scientific">Sphingobium indicum (strain DSM 16413 / CCM 7287 / MTCC 6362 / UT26 / NBRC 101211 / UT26S)</name>
    <name type="common">Sphingobium japonicum</name>
    <dbReference type="NCBI Taxonomy" id="452662"/>
    <lineage>
        <taxon>Bacteria</taxon>
        <taxon>Pseudomonadati</taxon>
        <taxon>Pseudomonadota</taxon>
        <taxon>Alphaproteobacteria</taxon>
        <taxon>Sphingomonadales</taxon>
        <taxon>Sphingomonadaceae</taxon>
        <taxon>Sphingobium</taxon>
    </lineage>
</organism>
<dbReference type="AlphaFoldDB" id="D4YXT9"/>
<protein>
    <submittedName>
        <fullName evidence="1">Uncharacterized protein</fullName>
    </submittedName>
</protein>
<gene>
    <name evidence="1" type="ordered locus">SJA_C1-03370</name>
</gene>
<proteinExistence type="predicted"/>
<name>D4YXT9_SPHIU</name>
<dbReference type="KEGG" id="sjp:SJA_C1-03370"/>
<reference evidence="1 2" key="1">
    <citation type="journal article" date="2010" name="J. Bacteriol.">
        <title>Complete genome sequence of the representative gamma-hexachlorocyclohexane-degrading bacterium Sphingobium japonicum UT26.</title>
        <authorList>
            <person name="Nagata Y."/>
            <person name="Ohtsubo Y."/>
            <person name="Endo R."/>
            <person name="Ichikawa N."/>
            <person name="Ankai A."/>
            <person name="Oguchi A."/>
            <person name="Fukui S."/>
            <person name="Fujita N."/>
            <person name="Tsuda M."/>
        </authorList>
    </citation>
    <scope>NUCLEOTIDE SEQUENCE [LARGE SCALE GENOMIC DNA]</scope>
    <source>
        <strain evidence="2">DSM 16413 / CCM 7287 / MTCC 6362 / UT26 / NBRC 101211 / UT26S</strain>
    </source>
</reference>
<dbReference type="HOGENOM" id="CLU_3140795_0_0_5"/>
<sequence>MPNVRIVCPITQLLPSVLLDRIKGQRVRHGGVKFFVFDIAAVNDTLKRL</sequence>
<evidence type="ECO:0000313" key="1">
    <source>
        <dbReference type="EMBL" id="BAI95171.1"/>
    </source>
</evidence>
<keyword evidence="2" id="KW-1185">Reference proteome</keyword>
<evidence type="ECO:0000313" key="2">
    <source>
        <dbReference type="Proteomes" id="UP000007753"/>
    </source>
</evidence>
<dbReference type="Proteomes" id="UP000007753">
    <property type="component" value="Chromosome 1"/>
</dbReference>
<dbReference type="EMBL" id="AP010803">
    <property type="protein sequence ID" value="BAI95171.1"/>
    <property type="molecule type" value="Genomic_DNA"/>
</dbReference>
<accession>D4YXT9</accession>